<dbReference type="KEGG" id="rpne:NCTC8284_02970"/>
<name>A0A3S4UAN4_9PAST</name>
<evidence type="ECO:0000313" key="3">
    <source>
        <dbReference type="Proteomes" id="UP000278733"/>
    </source>
</evidence>
<organism evidence="2 3">
    <name type="scientific">Rodentibacter pneumotropicus</name>
    <dbReference type="NCBI Taxonomy" id="758"/>
    <lineage>
        <taxon>Bacteria</taxon>
        <taxon>Pseudomonadati</taxon>
        <taxon>Pseudomonadota</taxon>
        <taxon>Gammaproteobacteria</taxon>
        <taxon>Pasteurellales</taxon>
        <taxon>Pasteurellaceae</taxon>
        <taxon>Rodentibacter</taxon>
    </lineage>
</organism>
<gene>
    <name evidence="2" type="ORF">NCTC8284_02970</name>
</gene>
<protein>
    <recommendedName>
        <fullName evidence="1">Toxin VasX N-terminal region domain-containing protein</fullName>
    </recommendedName>
</protein>
<dbReference type="EMBL" id="LR134405">
    <property type="protein sequence ID" value="VEH67762.1"/>
    <property type="molecule type" value="Genomic_DNA"/>
</dbReference>
<feature type="domain" description="Toxin VasX N-terminal region" evidence="1">
    <location>
        <begin position="6"/>
        <end position="79"/>
    </location>
</feature>
<evidence type="ECO:0000259" key="1">
    <source>
        <dbReference type="Pfam" id="PF20249"/>
    </source>
</evidence>
<evidence type="ECO:0000313" key="2">
    <source>
        <dbReference type="EMBL" id="VEH67762.1"/>
    </source>
</evidence>
<sequence>MSGKNIIYPARLALTSARLAKTALSAEPLSLPKGLPEPEGSPDYELRRLRDGYIYILTLNIGENNEASYTSDDYQLYLYKYSSPEFTKDNEDIPYSFRQLFIPKASMKSRLKPIHP</sequence>
<dbReference type="AlphaFoldDB" id="A0A3S4UAN4"/>
<dbReference type="Proteomes" id="UP000278733">
    <property type="component" value="Chromosome"/>
</dbReference>
<dbReference type="Pfam" id="PF20249">
    <property type="entry name" value="VasX_N"/>
    <property type="match status" value="1"/>
</dbReference>
<accession>A0A3S4UAN4</accession>
<dbReference type="InterPro" id="IPR046864">
    <property type="entry name" value="VasX_N"/>
</dbReference>
<proteinExistence type="predicted"/>
<reference evidence="2 3" key="1">
    <citation type="submission" date="2018-12" db="EMBL/GenBank/DDBJ databases">
        <authorList>
            <consortium name="Pathogen Informatics"/>
        </authorList>
    </citation>
    <scope>NUCLEOTIDE SEQUENCE [LARGE SCALE GENOMIC DNA]</scope>
    <source>
        <strain evidence="2 3">NCTC8284</strain>
    </source>
</reference>